<protein>
    <submittedName>
        <fullName evidence="1">Uncharacterized protein</fullName>
    </submittedName>
</protein>
<reference evidence="1 2" key="1">
    <citation type="submission" date="2019-06" db="EMBL/GenBank/DDBJ databases">
        <title>Genome Sequence of the Brown Rot Fungal Pathogen Monilinia laxa.</title>
        <authorList>
            <person name="De Miccolis Angelini R.M."/>
            <person name="Landi L."/>
            <person name="Abate D."/>
            <person name="Pollastro S."/>
            <person name="Romanazzi G."/>
            <person name="Faretra F."/>
        </authorList>
    </citation>
    <scope>NUCLEOTIDE SEQUENCE [LARGE SCALE GENOMIC DNA]</scope>
    <source>
        <strain evidence="1 2">Mlax316</strain>
    </source>
</reference>
<name>A0A5N6JPJ3_MONLA</name>
<sequence length="77" mass="8493">MVAPDAPRCPGLEAAEKIARNKDRRGTSGGTVNQLLIFQLSILDLSRGSWYYERKFGGRYGGGGLDLYDMVVDNQNI</sequence>
<accession>A0A5N6JPJ3</accession>
<comment type="caution">
    <text evidence="1">The sequence shown here is derived from an EMBL/GenBank/DDBJ whole genome shotgun (WGS) entry which is preliminary data.</text>
</comment>
<keyword evidence="2" id="KW-1185">Reference proteome</keyword>
<evidence type="ECO:0000313" key="1">
    <source>
        <dbReference type="EMBL" id="KAB8290482.1"/>
    </source>
</evidence>
<evidence type="ECO:0000313" key="2">
    <source>
        <dbReference type="Proteomes" id="UP000326757"/>
    </source>
</evidence>
<dbReference type="AlphaFoldDB" id="A0A5N6JPJ3"/>
<gene>
    <name evidence="1" type="ORF">EYC80_010912</name>
</gene>
<dbReference type="Proteomes" id="UP000326757">
    <property type="component" value="Unassembled WGS sequence"/>
</dbReference>
<dbReference type="EMBL" id="VIGI01000017">
    <property type="protein sequence ID" value="KAB8290482.1"/>
    <property type="molecule type" value="Genomic_DNA"/>
</dbReference>
<organism evidence="1 2">
    <name type="scientific">Monilinia laxa</name>
    <name type="common">Brown rot fungus</name>
    <name type="synonym">Sclerotinia laxa</name>
    <dbReference type="NCBI Taxonomy" id="61186"/>
    <lineage>
        <taxon>Eukaryota</taxon>
        <taxon>Fungi</taxon>
        <taxon>Dikarya</taxon>
        <taxon>Ascomycota</taxon>
        <taxon>Pezizomycotina</taxon>
        <taxon>Leotiomycetes</taxon>
        <taxon>Helotiales</taxon>
        <taxon>Sclerotiniaceae</taxon>
        <taxon>Monilinia</taxon>
    </lineage>
</organism>
<proteinExistence type="predicted"/>